<dbReference type="PATRIC" id="fig|36847.3.peg.1532"/>
<comment type="caution">
    <text evidence="9">The sequence shown here is derived from an EMBL/GenBank/DDBJ whole genome shotgun (WGS) entry which is preliminary data.</text>
</comment>
<dbReference type="AlphaFoldDB" id="A0A136WG52"/>
<proteinExistence type="inferred from homology"/>
<dbReference type="InterPro" id="IPR035642">
    <property type="entry name" value="MraZ_N"/>
</dbReference>
<keyword evidence="4 7" id="KW-0805">Transcription regulation</keyword>
<dbReference type="PANTHER" id="PTHR34701:SF1">
    <property type="entry name" value="TRANSCRIPTIONAL REGULATOR MRAZ"/>
    <property type="match status" value="1"/>
</dbReference>
<dbReference type="GO" id="GO:0005737">
    <property type="term" value="C:cytoplasm"/>
    <property type="evidence" value="ECO:0007669"/>
    <property type="project" value="UniProtKB-UniRule"/>
</dbReference>
<dbReference type="RefSeq" id="WP_066086293.1">
    <property type="nucleotide sequence ID" value="NZ_LRVM01000003.1"/>
</dbReference>
<comment type="similarity">
    <text evidence="7">Belongs to the MraZ family.</text>
</comment>
<keyword evidence="10" id="KW-1185">Reference proteome</keyword>
<dbReference type="PROSITE" id="PS51740">
    <property type="entry name" value="SPOVT_ABRB"/>
    <property type="match status" value="2"/>
</dbReference>
<evidence type="ECO:0000256" key="6">
    <source>
        <dbReference type="ARBA" id="ARBA00023163"/>
    </source>
</evidence>
<evidence type="ECO:0000256" key="1">
    <source>
        <dbReference type="ARBA" id="ARBA00013860"/>
    </source>
</evidence>
<dbReference type="GO" id="GO:0000976">
    <property type="term" value="F:transcription cis-regulatory region binding"/>
    <property type="evidence" value="ECO:0007669"/>
    <property type="project" value="TreeGrafter"/>
</dbReference>
<dbReference type="HAMAP" id="MF_01008">
    <property type="entry name" value="MraZ"/>
    <property type="match status" value="1"/>
</dbReference>
<reference evidence="9 10" key="1">
    <citation type="submission" date="2016-01" db="EMBL/GenBank/DDBJ databases">
        <title>Genome sequence of Clostridium neopropionicum X4, DSM-3847.</title>
        <authorList>
            <person name="Poehlein A."/>
            <person name="Beck M.H."/>
            <person name="Bengelsdorf F.R."/>
            <person name="Daniel R."/>
            <person name="Duerre P."/>
        </authorList>
    </citation>
    <scope>NUCLEOTIDE SEQUENCE [LARGE SCALE GENOMIC DNA]</scope>
    <source>
        <strain evidence="9 10">DSM-3847</strain>
    </source>
</reference>
<comment type="subunit">
    <text evidence="7">Forms oligomers.</text>
</comment>
<gene>
    <name evidence="7 9" type="primary">mraZ</name>
    <name evidence="9" type="ORF">CLNEO_13200</name>
</gene>
<dbReference type="FunFam" id="3.40.1550.20:FF:000002">
    <property type="entry name" value="Transcriptional regulator MraZ"/>
    <property type="match status" value="1"/>
</dbReference>
<dbReference type="Proteomes" id="UP000070539">
    <property type="component" value="Unassembled WGS sequence"/>
</dbReference>
<comment type="subcellular location">
    <subcellularLocation>
        <location evidence="7">Cytoplasm</location>
        <location evidence="7">Nucleoid</location>
    </subcellularLocation>
</comment>
<dbReference type="InterPro" id="IPR037914">
    <property type="entry name" value="SpoVT-AbrB_sf"/>
</dbReference>
<dbReference type="InterPro" id="IPR020603">
    <property type="entry name" value="MraZ_dom"/>
</dbReference>
<dbReference type="STRING" id="36847.CLNEO_13200"/>
<evidence type="ECO:0000256" key="3">
    <source>
        <dbReference type="ARBA" id="ARBA00022737"/>
    </source>
</evidence>
<dbReference type="GO" id="GO:0003700">
    <property type="term" value="F:DNA-binding transcription factor activity"/>
    <property type="evidence" value="ECO:0007669"/>
    <property type="project" value="UniProtKB-UniRule"/>
</dbReference>
<feature type="domain" description="SpoVT-AbrB" evidence="8">
    <location>
        <begin position="5"/>
        <end position="47"/>
    </location>
</feature>
<dbReference type="GO" id="GO:2000143">
    <property type="term" value="P:negative regulation of DNA-templated transcription initiation"/>
    <property type="evidence" value="ECO:0007669"/>
    <property type="project" value="TreeGrafter"/>
</dbReference>
<dbReference type="InterPro" id="IPR007159">
    <property type="entry name" value="SpoVT-AbrB_dom"/>
</dbReference>
<dbReference type="Gene3D" id="3.40.1550.20">
    <property type="entry name" value="Transcriptional regulator MraZ domain"/>
    <property type="match status" value="1"/>
</dbReference>
<keyword evidence="2 7" id="KW-0963">Cytoplasm</keyword>
<evidence type="ECO:0000256" key="7">
    <source>
        <dbReference type="HAMAP-Rule" id="MF_01008"/>
    </source>
</evidence>
<dbReference type="PANTHER" id="PTHR34701">
    <property type="entry name" value="TRANSCRIPTIONAL REGULATOR MRAZ"/>
    <property type="match status" value="1"/>
</dbReference>
<dbReference type="CDD" id="cd16321">
    <property type="entry name" value="MraZ_C"/>
    <property type="match status" value="1"/>
</dbReference>
<evidence type="ECO:0000259" key="8">
    <source>
        <dbReference type="PROSITE" id="PS51740"/>
    </source>
</evidence>
<dbReference type="InterPro" id="IPR003444">
    <property type="entry name" value="MraZ"/>
</dbReference>
<dbReference type="EMBL" id="LRVM01000003">
    <property type="protein sequence ID" value="KXL53349.1"/>
    <property type="molecule type" value="Genomic_DNA"/>
</dbReference>
<organism evidence="9 10">
    <name type="scientific">Anaerotignum neopropionicum</name>
    <dbReference type="NCBI Taxonomy" id="36847"/>
    <lineage>
        <taxon>Bacteria</taxon>
        <taxon>Bacillati</taxon>
        <taxon>Bacillota</taxon>
        <taxon>Clostridia</taxon>
        <taxon>Lachnospirales</taxon>
        <taxon>Anaerotignaceae</taxon>
        <taxon>Anaerotignum</taxon>
    </lineage>
</organism>
<dbReference type="SUPFAM" id="SSF89447">
    <property type="entry name" value="AbrB/MazE/MraZ-like"/>
    <property type="match status" value="1"/>
</dbReference>
<evidence type="ECO:0000256" key="5">
    <source>
        <dbReference type="ARBA" id="ARBA00023125"/>
    </source>
</evidence>
<keyword evidence="6 7" id="KW-0804">Transcription</keyword>
<protein>
    <recommendedName>
        <fullName evidence="1 7">Transcriptional regulator MraZ</fullName>
    </recommendedName>
</protein>
<evidence type="ECO:0000256" key="4">
    <source>
        <dbReference type="ARBA" id="ARBA00023015"/>
    </source>
</evidence>
<sequence>MFLGEFQHSIDSKGRLIVPAKFREDLGENFVVTKGLDNCLFAYPKSEWAIFEEKLKQLPLTNSGARKFVRFFFAGAIECDIDNQGRINLPANLREYAGLRKDVVSIGVNNRVEIWNKDSWSEYNNEENFISNELAFEMENLGI</sequence>
<evidence type="ECO:0000313" key="10">
    <source>
        <dbReference type="Proteomes" id="UP000070539"/>
    </source>
</evidence>
<dbReference type="GO" id="GO:0009295">
    <property type="term" value="C:nucleoid"/>
    <property type="evidence" value="ECO:0007669"/>
    <property type="project" value="UniProtKB-SubCell"/>
</dbReference>
<dbReference type="OrthoDB" id="9807753at2"/>
<dbReference type="Pfam" id="PF02381">
    <property type="entry name" value="MraZ"/>
    <property type="match status" value="2"/>
</dbReference>
<keyword evidence="5 7" id="KW-0238">DNA-binding</keyword>
<feature type="domain" description="SpoVT-AbrB" evidence="8">
    <location>
        <begin position="76"/>
        <end position="119"/>
    </location>
</feature>
<dbReference type="InterPro" id="IPR038619">
    <property type="entry name" value="MraZ_sf"/>
</dbReference>
<dbReference type="InterPro" id="IPR035644">
    <property type="entry name" value="MraZ_C"/>
</dbReference>
<dbReference type="CDD" id="cd16320">
    <property type="entry name" value="MraZ_N"/>
    <property type="match status" value="1"/>
</dbReference>
<keyword evidence="3" id="KW-0677">Repeat</keyword>
<accession>A0A136WG52</accession>
<evidence type="ECO:0000256" key="2">
    <source>
        <dbReference type="ARBA" id="ARBA00022490"/>
    </source>
</evidence>
<dbReference type="NCBIfam" id="TIGR00242">
    <property type="entry name" value="division/cell wall cluster transcriptional repressor MraZ"/>
    <property type="match status" value="1"/>
</dbReference>
<name>A0A136WG52_9FIRM</name>
<evidence type="ECO:0000313" key="9">
    <source>
        <dbReference type="EMBL" id="KXL53349.1"/>
    </source>
</evidence>